<proteinExistence type="predicted"/>
<dbReference type="Gene3D" id="1.10.30.50">
    <property type="match status" value="1"/>
</dbReference>
<evidence type="ECO:0000313" key="1">
    <source>
        <dbReference type="EMBL" id="BCZ45809.1"/>
    </source>
</evidence>
<name>A0ABM7T3P6_9CLOT</name>
<sequence>MKKVKKDDEFIRQAMWDVYKHKCFYTNNPLEYKDMELDHIIPASYKNRKDDLKRVIEECALDADFELDSLFNLVPTSKYENRRKSDKELDLNARLHYLRLVRDNVSKIEQRIEKLKKTRNYEKNISMVKAHFDEENDKKKREEILENIINFVSNENIDFEDVEEVYEIDNEPIYKKYVKRIGLEAIMPKYNNTETRCIIYLKTLKVRGCMVLLDNKTIVTELFSGLYTDPKYGTRAFVEFEKGIEGNEDTRSLDNAVIHIGNNKLKLSSEDIYTFCQVIDSYAEKYIEFINNIENILMTHKFPISKRRNNYKLITLTNEQWRQLVNFAFKHDVDRGNSKWHIFDRNGFYIKVYTDKKHDKYNVGYHAFFNSEFDEDIVLYSELAAKDKTITWEFVEDLDNRGMDCIGERENWNAEIAYRWLTEELMPKVLAKKNRLSFFKKKSNEIYEMFRNRKFEFIRYLTEKKVKSIEDLGDVVNQLQVHYYSHPHNKYRISKNDFEKIFNSILLCINKSEKVDIYYICDKLGFNQVKTTNELIVEIEAHINNIKEKTVVGFDIDILFRGLKIALECKKISTTIEEIKSIRKNIDYFIVIHDREVLLEKYAIDFVNN</sequence>
<dbReference type="RefSeq" id="WP_224037362.1">
    <property type="nucleotide sequence ID" value="NZ_AP024849.1"/>
</dbReference>
<dbReference type="Proteomes" id="UP000824633">
    <property type="component" value="Chromosome"/>
</dbReference>
<protein>
    <recommendedName>
        <fullName evidence="3">HNH nuclease domain-containing protein</fullName>
    </recommendedName>
</protein>
<evidence type="ECO:0000313" key="2">
    <source>
        <dbReference type="Proteomes" id="UP000824633"/>
    </source>
</evidence>
<reference evidence="2" key="1">
    <citation type="submission" date="2021-07" db="EMBL/GenBank/DDBJ databases">
        <title>Complete genome sequencing of a Clostridium isolate.</title>
        <authorList>
            <person name="Ueki A."/>
            <person name="Tonouchi A."/>
        </authorList>
    </citation>
    <scope>NUCLEOTIDE SEQUENCE [LARGE SCALE GENOMIC DNA]</scope>
    <source>
        <strain evidence="2">C5S11</strain>
    </source>
</reference>
<accession>A0ABM7T3P6</accession>
<organism evidence="1 2">
    <name type="scientific">Clostridium gelidum</name>
    <dbReference type="NCBI Taxonomy" id="704125"/>
    <lineage>
        <taxon>Bacteria</taxon>
        <taxon>Bacillati</taxon>
        <taxon>Bacillota</taxon>
        <taxon>Clostridia</taxon>
        <taxon>Eubacteriales</taxon>
        <taxon>Clostridiaceae</taxon>
        <taxon>Clostridium</taxon>
    </lineage>
</organism>
<gene>
    <name evidence="1" type="ORF">psyc5s11_18760</name>
</gene>
<evidence type="ECO:0008006" key="3">
    <source>
        <dbReference type="Google" id="ProtNLM"/>
    </source>
</evidence>
<dbReference type="EMBL" id="AP024849">
    <property type="protein sequence ID" value="BCZ45809.1"/>
    <property type="molecule type" value="Genomic_DNA"/>
</dbReference>
<keyword evidence="2" id="KW-1185">Reference proteome</keyword>